<dbReference type="InParanoid" id="A0A6J2V393"/>
<evidence type="ECO:0000313" key="6">
    <source>
        <dbReference type="RefSeq" id="XP_030626729.1"/>
    </source>
</evidence>
<feature type="compositionally biased region" description="Polar residues" evidence="3">
    <location>
        <begin position="143"/>
        <end position="160"/>
    </location>
</feature>
<feature type="compositionally biased region" description="Basic and acidic residues" evidence="3">
    <location>
        <begin position="27"/>
        <end position="46"/>
    </location>
</feature>
<gene>
    <name evidence="6" type="primary">swt1</name>
</gene>
<feature type="region of interest" description="Disordered" evidence="3">
    <location>
        <begin position="593"/>
        <end position="628"/>
    </location>
</feature>
<keyword evidence="5" id="KW-1185">Reference proteome</keyword>
<dbReference type="InterPro" id="IPR002716">
    <property type="entry name" value="PIN_dom"/>
</dbReference>
<feature type="compositionally biased region" description="Polar residues" evidence="3">
    <location>
        <begin position="226"/>
        <end position="241"/>
    </location>
</feature>
<dbReference type="FunFam" id="3.40.50.1010:FF:000012">
    <property type="entry name" value="SWT1, RNA endoribonuclease homolog"/>
    <property type="match status" value="1"/>
</dbReference>
<sequence length="935" mass="102643">MSSRKSKKKKNKKEKKKAGTSSDDDNEKLSQETEDAGKQDSTEGKHPHGQQPTSEGNHGKKKKKKKKHTHSPPSPNRGTPKKRLDFRKTACKLGQGTPSSNTKDLKSSVDAHRAYHDPGKSCRKSGSSSRSWRNSPSPGCGTRQGSSRSVQSFSVRTSAEQPVPRVSPQRSKTWRLMRGKSTPRDTQLKDAQGPSHYGSFSEERRPPKRSFDADEDVPYAKRRNAQDWTPQGSPQHSSLSEDSGVKRRLLEGSGGSGSFPETQASHQSFGFSKGIGGLACPSQEVPPDQAPKLGPQTPSQSSPVQHEKSGTVHSSVSGGKPFAYPRLPVSFKIPTKTGLHKNPFQFISREADNENVSSRRHSLCFQHPNLDRAVTQAVSTDNSEVSDNHQEMELLEELHLARTNKQLDVNVVESCGALTCMDIDLPEEGATVPASKAPLQQDLLVVLDTNILLSHLDFVKKIRAHGLGALGFPTLLIPWVVLQELDFLKDGKLSSRVEHKARPAVHYIYSCLKGQEPRLWGQSMQQASQPICGLGVQNNDDRVLQCCLQYQSLYPGVALILCTNDKNLCSKALLSGVRALSKVDLERERYRKSLPNHSTVQQRPENPCPVMPPAQKGQPIRRSAEEAEGTSAAKASELSVCMSVLESTLQGALSVVLEEEMKAAYGELWDEIVYLKPPWSLSDLLQCFRKHWIAVFGSIIQRNLLSCVETLSNCLCSDKSLNRDRLLSAVRVAVELLSALSSRSPYSSQVTQAVSSLNALRHQLNTPKAPVEDTGDAQMVEADDGVPAPTRISHEEVWAMFQNIWTNVCQISSAVFSALGYPSETGLVTIPAPQDALNCLHRLSAVVKQLLEAFGRVLSVNSSIEDVQSLHTVILTSEIAAIEPQLTAKDLFECLSQQEYREKLSVGGAQLSVVNENLDRCVAAVRRQTGESAWP</sequence>
<feature type="compositionally biased region" description="Polar residues" evidence="3">
    <location>
        <begin position="595"/>
        <end position="604"/>
    </location>
</feature>
<feature type="compositionally biased region" description="Polar residues" evidence="3">
    <location>
        <begin position="259"/>
        <end position="270"/>
    </location>
</feature>
<dbReference type="InterPro" id="IPR052626">
    <property type="entry name" value="SWT1_Regulator"/>
</dbReference>
<feature type="compositionally biased region" description="Basic residues" evidence="3">
    <location>
        <begin position="1"/>
        <end position="18"/>
    </location>
</feature>
<dbReference type="CTD" id="54823"/>
<feature type="compositionally biased region" description="Low complexity" evidence="3">
    <location>
        <begin position="124"/>
        <end position="139"/>
    </location>
</feature>
<comment type="similarity">
    <text evidence="1">Belongs to the SWT1 family.</text>
</comment>
<evidence type="ECO:0000256" key="1">
    <source>
        <dbReference type="ARBA" id="ARBA00060839"/>
    </source>
</evidence>
<evidence type="ECO:0000259" key="4">
    <source>
        <dbReference type="SMART" id="SM00670"/>
    </source>
</evidence>
<dbReference type="Pfam" id="PF13638">
    <property type="entry name" value="PIN_4"/>
    <property type="match status" value="1"/>
</dbReference>
<dbReference type="Gene3D" id="3.40.50.1010">
    <property type="entry name" value="5'-nuclease"/>
    <property type="match status" value="1"/>
</dbReference>
<evidence type="ECO:0000256" key="3">
    <source>
        <dbReference type="SAM" id="MobiDB-lite"/>
    </source>
</evidence>
<dbReference type="GO" id="GO:0005634">
    <property type="term" value="C:nucleus"/>
    <property type="evidence" value="ECO:0007669"/>
    <property type="project" value="TreeGrafter"/>
</dbReference>
<dbReference type="CDD" id="cd18727">
    <property type="entry name" value="PIN_Swt1-like"/>
    <property type="match status" value="1"/>
</dbReference>
<proteinExistence type="inferred from homology"/>
<dbReference type="RefSeq" id="XP_030626729.1">
    <property type="nucleotide sequence ID" value="XM_030770869.1"/>
</dbReference>
<feature type="domain" description="PIN" evidence="4">
    <location>
        <begin position="443"/>
        <end position="570"/>
    </location>
</feature>
<reference evidence="6" key="1">
    <citation type="submission" date="2025-08" db="UniProtKB">
        <authorList>
            <consortium name="RefSeq"/>
        </authorList>
    </citation>
    <scope>IDENTIFICATION</scope>
</reference>
<dbReference type="InterPro" id="IPR029060">
    <property type="entry name" value="PIN-like_dom_sf"/>
</dbReference>
<dbReference type="GeneID" id="115809278"/>
<dbReference type="SMART" id="SM00670">
    <property type="entry name" value="PINc"/>
    <property type="match status" value="1"/>
</dbReference>
<feature type="compositionally biased region" description="Basic residues" evidence="3">
    <location>
        <begin position="59"/>
        <end position="70"/>
    </location>
</feature>
<dbReference type="Proteomes" id="UP000504632">
    <property type="component" value="Chromosome 4"/>
</dbReference>
<name>A0A6J2V393_CHACN</name>
<feature type="compositionally biased region" description="Basic and acidic residues" evidence="3">
    <location>
        <begin position="201"/>
        <end position="212"/>
    </location>
</feature>
<organism evidence="5 6">
    <name type="scientific">Chanos chanos</name>
    <name type="common">Milkfish</name>
    <name type="synonym">Mugil chanos</name>
    <dbReference type="NCBI Taxonomy" id="29144"/>
    <lineage>
        <taxon>Eukaryota</taxon>
        <taxon>Metazoa</taxon>
        <taxon>Chordata</taxon>
        <taxon>Craniata</taxon>
        <taxon>Vertebrata</taxon>
        <taxon>Euteleostomi</taxon>
        <taxon>Actinopterygii</taxon>
        <taxon>Neopterygii</taxon>
        <taxon>Teleostei</taxon>
        <taxon>Ostariophysi</taxon>
        <taxon>Gonorynchiformes</taxon>
        <taxon>Chanidae</taxon>
        <taxon>Chanos</taxon>
    </lineage>
</organism>
<dbReference type="AlphaFoldDB" id="A0A6J2V393"/>
<feature type="region of interest" description="Disordered" evidence="3">
    <location>
        <begin position="1"/>
        <end position="319"/>
    </location>
</feature>
<dbReference type="PANTHER" id="PTHR16161">
    <property type="entry name" value="TRANSCRIPTIONAL PROTEIN SWT1"/>
    <property type="match status" value="1"/>
</dbReference>
<feature type="compositionally biased region" description="Basic and acidic residues" evidence="3">
    <location>
        <begin position="103"/>
        <end position="120"/>
    </location>
</feature>
<accession>A0A6J2V393</accession>
<dbReference type="OrthoDB" id="548295at2759"/>
<evidence type="ECO:0000256" key="2">
    <source>
        <dbReference type="ARBA" id="ARBA00074620"/>
    </source>
</evidence>
<dbReference type="SUPFAM" id="SSF88723">
    <property type="entry name" value="PIN domain-like"/>
    <property type="match status" value="1"/>
</dbReference>
<evidence type="ECO:0000313" key="5">
    <source>
        <dbReference type="Proteomes" id="UP000504632"/>
    </source>
</evidence>
<dbReference type="PANTHER" id="PTHR16161:SF0">
    <property type="entry name" value="TRANSCRIPTIONAL PROTEIN SWT1"/>
    <property type="match status" value="1"/>
</dbReference>
<protein>
    <recommendedName>
        <fullName evidence="2">Transcriptional protein SWT1</fullName>
    </recommendedName>
</protein>